<evidence type="ECO:0000256" key="2">
    <source>
        <dbReference type="SAM" id="Phobius"/>
    </source>
</evidence>
<name>A0ABV3Z6A1_9PROT</name>
<dbReference type="Proteomes" id="UP001560685">
    <property type="component" value="Unassembled WGS sequence"/>
</dbReference>
<proteinExistence type="predicted"/>
<gene>
    <name evidence="3" type="ORF">ABFZ84_12340</name>
</gene>
<keyword evidence="2" id="KW-1133">Transmembrane helix</keyword>
<evidence type="ECO:0000256" key="1">
    <source>
        <dbReference type="SAM" id="Coils"/>
    </source>
</evidence>
<dbReference type="InterPro" id="IPR007060">
    <property type="entry name" value="FtsL/DivIC"/>
</dbReference>
<evidence type="ECO:0000313" key="4">
    <source>
        <dbReference type="Proteomes" id="UP001560685"/>
    </source>
</evidence>
<feature type="transmembrane region" description="Helical" evidence="2">
    <location>
        <begin position="6"/>
        <end position="28"/>
    </location>
</feature>
<accession>A0ABV3Z6A1</accession>
<reference evidence="3 4" key="1">
    <citation type="submission" date="2024-05" db="EMBL/GenBank/DDBJ databases">
        <title>Three bacterial strains, DH-69, EH-24, and ECK-19 isolated from coastal sediments.</title>
        <authorList>
            <person name="Ye Y.-Q."/>
            <person name="Du Z.-J."/>
        </authorList>
    </citation>
    <scope>NUCLEOTIDE SEQUENCE [LARGE SCALE GENOMIC DNA]</scope>
    <source>
        <strain evidence="3 4">ECK-19</strain>
    </source>
</reference>
<comment type="caution">
    <text evidence="3">The sequence shown here is derived from an EMBL/GenBank/DDBJ whole genome shotgun (WGS) entry which is preliminary data.</text>
</comment>
<keyword evidence="2" id="KW-0472">Membrane</keyword>
<feature type="coiled-coil region" evidence="1">
    <location>
        <begin position="34"/>
        <end position="71"/>
    </location>
</feature>
<dbReference type="Pfam" id="PF04977">
    <property type="entry name" value="DivIC"/>
    <property type="match status" value="1"/>
</dbReference>
<sequence>MLRSRFLLEIAFPALVMCLTSVLLYSAVVSDTGYRALADARKEAETKSAELEALIARRQALEKNADLLNSKSLDPDILDERIRAILGYSRKGDVVVPRRELDRILGE</sequence>
<organism evidence="3 4">
    <name type="scientific">Hyphococcus lacteus</name>
    <dbReference type="NCBI Taxonomy" id="3143536"/>
    <lineage>
        <taxon>Bacteria</taxon>
        <taxon>Pseudomonadati</taxon>
        <taxon>Pseudomonadota</taxon>
        <taxon>Alphaproteobacteria</taxon>
        <taxon>Parvularculales</taxon>
        <taxon>Parvularculaceae</taxon>
        <taxon>Hyphococcus</taxon>
    </lineage>
</organism>
<keyword evidence="4" id="KW-1185">Reference proteome</keyword>
<dbReference type="EMBL" id="JBEHZE010000001">
    <property type="protein sequence ID" value="MEX6634335.1"/>
    <property type="molecule type" value="Genomic_DNA"/>
</dbReference>
<keyword evidence="2" id="KW-0812">Transmembrane</keyword>
<evidence type="ECO:0000313" key="3">
    <source>
        <dbReference type="EMBL" id="MEX6634335.1"/>
    </source>
</evidence>
<protein>
    <submittedName>
        <fullName evidence="3">Septum formation initiator family protein</fullName>
    </submittedName>
</protein>
<dbReference type="RefSeq" id="WP_369314320.1">
    <property type="nucleotide sequence ID" value="NZ_JBEHZE010000001.1"/>
</dbReference>
<keyword evidence="1" id="KW-0175">Coiled coil</keyword>